<dbReference type="Pfam" id="PF07702">
    <property type="entry name" value="UTRA"/>
    <property type="match status" value="1"/>
</dbReference>
<reference evidence="6" key="1">
    <citation type="submission" date="2016-10" db="EMBL/GenBank/DDBJ databases">
        <authorList>
            <person name="Varghese N."/>
            <person name="Submissions S."/>
        </authorList>
    </citation>
    <scope>NUCLEOTIDE SEQUENCE [LARGE SCALE GENOMIC DNA]</scope>
    <source>
        <strain evidence="6">ATCC 700379</strain>
    </source>
</reference>
<dbReference type="Gene3D" id="3.40.1410.10">
    <property type="entry name" value="Chorismate lyase-like"/>
    <property type="match status" value="1"/>
</dbReference>
<sequence>MMLNKDNLYPLYIQVKRKIIEDIHNDTYTEGSRLPSEAELCEKYAVSRITIRRSLQDMVDSGYLVRKQGKGTFVKRGKIKRSLISAEGYTEYMKETGQKPERKIVEKMIKPCSPFIAKRLSIPPDSEVLELCRILYIKDVPLGYEVNSYPIMRFNGLEAYIDDRVSTHEVLQEKYGVTLKNAYKVLNVLLASEKTANYLNCNVSAPVYQLDKTAFNQYNTAVYHSLMYYDVNRVSFVIEDQNDE</sequence>
<dbReference type="Proteomes" id="UP000198752">
    <property type="component" value="Unassembled WGS sequence"/>
</dbReference>
<keyword evidence="6" id="KW-1185">Reference proteome</keyword>
<dbReference type="InterPro" id="IPR036388">
    <property type="entry name" value="WH-like_DNA-bd_sf"/>
</dbReference>
<dbReference type="PANTHER" id="PTHR44846">
    <property type="entry name" value="MANNOSYL-D-GLYCERATE TRANSPORT/METABOLISM SYSTEM REPRESSOR MNGR-RELATED"/>
    <property type="match status" value="1"/>
</dbReference>
<organism evidence="5 6">
    <name type="scientific">Sporolactobacillus nakayamae</name>
    <dbReference type="NCBI Taxonomy" id="269670"/>
    <lineage>
        <taxon>Bacteria</taxon>
        <taxon>Bacillati</taxon>
        <taxon>Bacillota</taxon>
        <taxon>Bacilli</taxon>
        <taxon>Bacillales</taxon>
        <taxon>Sporolactobacillaceae</taxon>
        <taxon>Sporolactobacillus</taxon>
    </lineage>
</organism>
<dbReference type="GO" id="GO:0003700">
    <property type="term" value="F:DNA-binding transcription factor activity"/>
    <property type="evidence" value="ECO:0007669"/>
    <property type="project" value="InterPro"/>
</dbReference>
<dbReference type="PRINTS" id="PR00035">
    <property type="entry name" value="HTHGNTR"/>
</dbReference>
<feature type="domain" description="HTH gntR-type" evidence="4">
    <location>
        <begin position="9"/>
        <end position="77"/>
    </location>
</feature>
<keyword evidence="2" id="KW-0238">DNA-binding</keyword>
<dbReference type="InterPro" id="IPR036390">
    <property type="entry name" value="WH_DNA-bd_sf"/>
</dbReference>
<dbReference type="FunFam" id="1.10.10.10:FF:000079">
    <property type="entry name" value="GntR family transcriptional regulator"/>
    <property type="match status" value="1"/>
</dbReference>
<dbReference type="PROSITE" id="PS50949">
    <property type="entry name" value="HTH_GNTR"/>
    <property type="match status" value="1"/>
</dbReference>
<evidence type="ECO:0000313" key="6">
    <source>
        <dbReference type="Proteomes" id="UP000198752"/>
    </source>
</evidence>
<dbReference type="Pfam" id="PF00392">
    <property type="entry name" value="GntR"/>
    <property type="match status" value="1"/>
</dbReference>
<dbReference type="SMART" id="SM00345">
    <property type="entry name" value="HTH_GNTR"/>
    <property type="match status" value="1"/>
</dbReference>
<keyword evidence="1" id="KW-0805">Transcription regulation</keyword>
<dbReference type="Gene3D" id="1.10.10.10">
    <property type="entry name" value="Winged helix-like DNA-binding domain superfamily/Winged helix DNA-binding domain"/>
    <property type="match status" value="1"/>
</dbReference>
<dbReference type="SUPFAM" id="SSF46785">
    <property type="entry name" value="Winged helix' DNA-binding domain"/>
    <property type="match status" value="1"/>
</dbReference>
<dbReference type="InterPro" id="IPR050679">
    <property type="entry name" value="Bact_HTH_transcr_reg"/>
</dbReference>
<name>A0A1I2UVV0_9BACL</name>
<accession>A0A1I2UVV0</accession>
<dbReference type="SMART" id="SM00866">
    <property type="entry name" value="UTRA"/>
    <property type="match status" value="1"/>
</dbReference>
<dbReference type="PANTHER" id="PTHR44846:SF1">
    <property type="entry name" value="MANNOSYL-D-GLYCERATE TRANSPORT_METABOLISM SYSTEM REPRESSOR MNGR-RELATED"/>
    <property type="match status" value="1"/>
</dbReference>
<gene>
    <name evidence="5" type="ORF">SAMN02982927_02777</name>
</gene>
<evidence type="ECO:0000313" key="5">
    <source>
        <dbReference type="EMBL" id="SFG79056.1"/>
    </source>
</evidence>
<evidence type="ECO:0000259" key="4">
    <source>
        <dbReference type="PROSITE" id="PS50949"/>
    </source>
</evidence>
<dbReference type="EMBL" id="FOOY01000022">
    <property type="protein sequence ID" value="SFG79056.1"/>
    <property type="molecule type" value="Genomic_DNA"/>
</dbReference>
<evidence type="ECO:0000256" key="1">
    <source>
        <dbReference type="ARBA" id="ARBA00023015"/>
    </source>
</evidence>
<keyword evidence="3" id="KW-0804">Transcription</keyword>
<dbReference type="STRING" id="269670.SAMN02982927_02777"/>
<protein>
    <submittedName>
        <fullName evidence="5">GntR family transcriptional regulator, frlABCD operon transcriptional regulator</fullName>
    </submittedName>
</protein>
<evidence type="ECO:0000256" key="2">
    <source>
        <dbReference type="ARBA" id="ARBA00023125"/>
    </source>
</evidence>
<proteinExistence type="predicted"/>
<dbReference type="SUPFAM" id="SSF64288">
    <property type="entry name" value="Chorismate lyase-like"/>
    <property type="match status" value="1"/>
</dbReference>
<dbReference type="InterPro" id="IPR000524">
    <property type="entry name" value="Tscrpt_reg_HTH_GntR"/>
</dbReference>
<dbReference type="GO" id="GO:0045892">
    <property type="term" value="P:negative regulation of DNA-templated transcription"/>
    <property type="evidence" value="ECO:0007669"/>
    <property type="project" value="TreeGrafter"/>
</dbReference>
<dbReference type="CDD" id="cd07377">
    <property type="entry name" value="WHTH_GntR"/>
    <property type="match status" value="1"/>
</dbReference>
<dbReference type="GO" id="GO:0003677">
    <property type="term" value="F:DNA binding"/>
    <property type="evidence" value="ECO:0007669"/>
    <property type="project" value="UniProtKB-KW"/>
</dbReference>
<evidence type="ECO:0000256" key="3">
    <source>
        <dbReference type="ARBA" id="ARBA00023163"/>
    </source>
</evidence>
<dbReference type="InterPro" id="IPR011663">
    <property type="entry name" value="UTRA"/>
</dbReference>
<dbReference type="AlphaFoldDB" id="A0A1I2UVV0"/>
<dbReference type="InterPro" id="IPR028978">
    <property type="entry name" value="Chorismate_lyase_/UTRA_dom_sf"/>
</dbReference>